<comment type="similarity">
    <text evidence="1">Belongs to the PROTOR family.</text>
</comment>
<evidence type="ECO:0000256" key="1">
    <source>
        <dbReference type="ARBA" id="ARBA00010453"/>
    </source>
</evidence>
<evidence type="ECO:0000313" key="3">
    <source>
        <dbReference type="Ensembl" id="ENSCAFP00030006439.1"/>
    </source>
</evidence>
<organism evidence="3 4">
    <name type="scientific">Canis lupus familiaris</name>
    <name type="common">Dog</name>
    <name type="synonym">Canis familiaris</name>
    <dbReference type="NCBI Taxonomy" id="9615"/>
    <lineage>
        <taxon>Eukaryota</taxon>
        <taxon>Metazoa</taxon>
        <taxon>Chordata</taxon>
        <taxon>Craniata</taxon>
        <taxon>Vertebrata</taxon>
        <taxon>Euteleostomi</taxon>
        <taxon>Mammalia</taxon>
        <taxon>Eutheria</taxon>
        <taxon>Laurasiatheria</taxon>
        <taxon>Carnivora</taxon>
        <taxon>Caniformia</taxon>
        <taxon>Canidae</taxon>
        <taxon>Canis</taxon>
    </lineage>
</organism>
<evidence type="ECO:0000256" key="2">
    <source>
        <dbReference type="SAM" id="MobiDB-lite"/>
    </source>
</evidence>
<feature type="region of interest" description="Disordered" evidence="2">
    <location>
        <begin position="243"/>
        <end position="287"/>
    </location>
</feature>
<dbReference type="Pfam" id="PF08539">
    <property type="entry name" value="HbrB"/>
    <property type="match status" value="1"/>
</dbReference>
<dbReference type="PANTHER" id="PTHR32428">
    <property type="entry name" value="TARGET OF RAPAMYCIN COMPLEX 2 SUBUNIT BIT61-RELATED"/>
    <property type="match status" value="1"/>
</dbReference>
<dbReference type="InterPro" id="IPR013745">
    <property type="entry name" value="Bit61/PRR5"/>
</dbReference>
<proteinExistence type="inferred from homology"/>
<feature type="compositionally biased region" description="Basic and acidic residues" evidence="2">
    <location>
        <begin position="272"/>
        <end position="283"/>
    </location>
</feature>
<dbReference type="PANTHER" id="PTHR32428:SF3">
    <property type="entry name" value="PROLINE-RICH PROTEIN 5-LIKE"/>
    <property type="match status" value="1"/>
</dbReference>
<dbReference type="Proteomes" id="UP000694429">
    <property type="component" value="Chromosome 18"/>
</dbReference>
<evidence type="ECO:0008006" key="5">
    <source>
        <dbReference type="Google" id="ProtNLM"/>
    </source>
</evidence>
<feature type="compositionally biased region" description="Polar residues" evidence="2">
    <location>
        <begin position="247"/>
        <end position="260"/>
    </location>
</feature>
<name>A0A8C0MAB5_CANLF</name>
<accession>A0A8C0MAB5</accession>
<sequence>MQVESSPSGSASVTLSYHKAWLPMVYVGCRGAFLLLDPEAPGIRLGWKNQLLAKGLLFVEEKIKLCEGESRIEVLAEVWDHFFTETLPTLQAIFYPVQGQELTIRQISLLGFRDLVLLKVKLGDSLLLAQSQPPSSIVQMLLILQVGEGPTGAVAARQGEGETPRGGGEGLHDLGTLAVLVGSRSVWPFVFLRRVCWFAVRPLGPREAPGPVLHAGIPVVGSGQRSSGLSWEPTPCLLARQPRATGDKSSLQLSSRQPGTHQKVPRGRWASPRHDSQKRDRVRPSGCQPAATYWSPLCLSLTPPLLACPVSLGPGVSLPPSLCRPHSLLWSAPDRT</sequence>
<dbReference type="AlphaFoldDB" id="A0A8C0MAB5"/>
<evidence type="ECO:0000313" key="4">
    <source>
        <dbReference type="Proteomes" id="UP000694429"/>
    </source>
</evidence>
<protein>
    <recommendedName>
        <fullName evidence="5">Proline rich 5 like</fullName>
    </recommendedName>
</protein>
<reference evidence="3" key="2">
    <citation type="submission" date="2025-08" db="UniProtKB">
        <authorList>
            <consortium name="Ensembl"/>
        </authorList>
    </citation>
    <scope>IDENTIFICATION</scope>
</reference>
<reference evidence="3" key="1">
    <citation type="submission" date="2019-03" db="EMBL/GenBank/DDBJ databases">
        <authorList>
            <person name="Warren W.C."/>
            <person name="Johnson G.S."/>
        </authorList>
    </citation>
    <scope>NUCLEOTIDE SEQUENCE [LARGE SCALE GENOMIC DNA]</scope>
    <source>
        <strain evidence="3">Basenji</strain>
    </source>
</reference>
<dbReference type="Ensembl" id="ENSCAFT00030007346.1">
    <property type="protein sequence ID" value="ENSCAFP00030006439.1"/>
    <property type="gene ID" value="ENSCAFG00030003970.1"/>
</dbReference>